<evidence type="ECO:0000256" key="1">
    <source>
        <dbReference type="ARBA" id="ARBA00008416"/>
    </source>
</evidence>
<organism evidence="6 7">
    <name type="scientific">Acidisoma cellulosilyticum</name>
    <dbReference type="NCBI Taxonomy" id="2802395"/>
    <lineage>
        <taxon>Bacteria</taxon>
        <taxon>Pseudomonadati</taxon>
        <taxon>Pseudomonadota</taxon>
        <taxon>Alphaproteobacteria</taxon>
        <taxon>Acetobacterales</taxon>
        <taxon>Acidocellaceae</taxon>
        <taxon>Acidisoma</taxon>
    </lineage>
</organism>
<dbReference type="AlphaFoldDB" id="A0A963Z6X5"/>
<dbReference type="SUPFAM" id="SSF51182">
    <property type="entry name" value="RmlC-like cupins"/>
    <property type="match status" value="1"/>
</dbReference>
<dbReference type="PANTHER" id="PTHR13903:SF8">
    <property type="entry name" value="PIRIN"/>
    <property type="match status" value="1"/>
</dbReference>
<evidence type="ECO:0000313" key="7">
    <source>
        <dbReference type="Proteomes" id="UP000721844"/>
    </source>
</evidence>
<name>A0A963Z6X5_9PROT</name>
<evidence type="ECO:0000313" key="6">
    <source>
        <dbReference type="EMBL" id="MCB8882987.1"/>
    </source>
</evidence>
<feature type="binding site" evidence="2">
    <location>
        <position position="71"/>
    </location>
    <ligand>
        <name>Fe cation</name>
        <dbReference type="ChEBI" id="CHEBI:24875"/>
    </ligand>
</feature>
<dbReference type="CDD" id="cd02909">
    <property type="entry name" value="cupin_pirin_N"/>
    <property type="match status" value="1"/>
</dbReference>
<dbReference type="PIRSF" id="PIRSF006232">
    <property type="entry name" value="Pirin"/>
    <property type="match status" value="1"/>
</dbReference>
<feature type="domain" description="Pirin N-terminal" evidence="4">
    <location>
        <begin position="32"/>
        <end position="133"/>
    </location>
</feature>
<dbReference type="Proteomes" id="UP000721844">
    <property type="component" value="Unassembled WGS sequence"/>
</dbReference>
<dbReference type="RefSeq" id="WP_227309645.1">
    <property type="nucleotide sequence ID" value="NZ_JAESVA010000010.1"/>
</dbReference>
<dbReference type="InterPro" id="IPR012093">
    <property type="entry name" value="Pirin"/>
</dbReference>
<feature type="binding site" evidence="2">
    <location>
        <position position="117"/>
    </location>
    <ligand>
        <name>Fe cation</name>
        <dbReference type="ChEBI" id="CHEBI:24875"/>
    </ligand>
</feature>
<proteinExistence type="inferred from homology"/>
<feature type="binding site" evidence="2">
    <location>
        <position position="115"/>
    </location>
    <ligand>
        <name>Fe cation</name>
        <dbReference type="ChEBI" id="CHEBI:24875"/>
    </ligand>
</feature>
<evidence type="ECO:0000256" key="2">
    <source>
        <dbReference type="PIRSR" id="PIRSR006232-1"/>
    </source>
</evidence>
<evidence type="ECO:0000256" key="3">
    <source>
        <dbReference type="RuleBase" id="RU003457"/>
    </source>
</evidence>
<evidence type="ECO:0000259" key="4">
    <source>
        <dbReference type="Pfam" id="PF02678"/>
    </source>
</evidence>
<dbReference type="GO" id="GO:0046872">
    <property type="term" value="F:metal ion binding"/>
    <property type="evidence" value="ECO:0007669"/>
    <property type="project" value="UniProtKB-KW"/>
</dbReference>
<accession>A0A963Z6X5</accession>
<gene>
    <name evidence="6" type="ORF">ACELLULO517_22255</name>
</gene>
<evidence type="ECO:0000259" key="5">
    <source>
        <dbReference type="Pfam" id="PF05726"/>
    </source>
</evidence>
<dbReference type="EMBL" id="JAESVA010000010">
    <property type="protein sequence ID" value="MCB8882987.1"/>
    <property type="molecule type" value="Genomic_DNA"/>
</dbReference>
<keyword evidence="2" id="KW-0408">Iron</keyword>
<feature type="domain" description="Pirin C-terminal" evidence="5">
    <location>
        <begin position="188"/>
        <end position="293"/>
    </location>
</feature>
<protein>
    <submittedName>
        <fullName evidence="6">Pirin family protein</fullName>
    </submittedName>
</protein>
<dbReference type="Pfam" id="PF02678">
    <property type="entry name" value="Pirin"/>
    <property type="match status" value="1"/>
</dbReference>
<dbReference type="CDD" id="cd02247">
    <property type="entry name" value="cupin_pirin_C"/>
    <property type="match status" value="1"/>
</dbReference>
<dbReference type="InterPro" id="IPR014710">
    <property type="entry name" value="RmlC-like_jellyroll"/>
</dbReference>
<dbReference type="InterPro" id="IPR003829">
    <property type="entry name" value="Pirin_N_dom"/>
</dbReference>
<dbReference type="Gene3D" id="2.60.120.10">
    <property type="entry name" value="Jelly Rolls"/>
    <property type="match status" value="2"/>
</dbReference>
<dbReference type="PANTHER" id="PTHR13903">
    <property type="entry name" value="PIRIN-RELATED"/>
    <property type="match status" value="1"/>
</dbReference>
<comment type="caution">
    <text evidence="6">The sequence shown here is derived from an EMBL/GenBank/DDBJ whole genome shotgun (WGS) entry which is preliminary data.</text>
</comment>
<sequence length="294" mass="31137">MKALTSFLIPRDPRTVTHSTKAVAVMDGDGVAMKRAIGHGALPMLDPFLLLDDFRADDLPAGAKIPGFPDHPHRGFETVTYMLAGCMRHQDSIGTTGVIAAGGVQWMTAGRGIIHSEMPEPVDGNLRGFQLWINLPAAEKMRRPGYQEYASGEVPEVHFETGAIGRLIAGRLGSVSGAVQDVPTDPLYLDLRLSVGGSATVPVPTGHNAFIYVYAGEATVAADEGTRPVSLPSGVVGVLSDGDGVQLRTDAGAGLLLLAARPLKEPIARNGPFVMNDQRELAQAFADYRNGAFL</sequence>
<keyword evidence="7" id="KW-1185">Reference proteome</keyword>
<keyword evidence="2" id="KW-0479">Metal-binding</keyword>
<dbReference type="InterPro" id="IPR008778">
    <property type="entry name" value="Pirin_C_dom"/>
</dbReference>
<dbReference type="Pfam" id="PF05726">
    <property type="entry name" value="Pirin_C"/>
    <property type="match status" value="1"/>
</dbReference>
<comment type="similarity">
    <text evidence="1 3">Belongs to the pirin family.</text>
</comment>
<comment type="cofactor">
    <cofactor evidence="2">
        <name>Fe cation</name>
        <dbReference type="ChEBI" id="CHEBI:24875"/>
    </cofactor>
    <text evidence="2">Binds 1 Fe cation per subunit.</text>
</comment>
<reference evidence="6 7" key="1">
    <citation type="journal article" date="2021" name="Microorganisms">
        <title>Acidisoma silvae sp. nov. and Acidisomacellulosilytica sp. nov., Two Acidophilic Bacteria Isolated from Decaying Wood, Hydrolyzing Cellulose and Producing Poly-3-hydroxybutyrate.</title>
        <authorList>
            <person name="Mieszkin S."/>
            <person name="Pouder E."/>
            <person name="Uroz S."/>
            <person name="Simon-Colin C."/>
            <person name="Alain K."/>
        </authorList>
    </citation>
    <scope>NUCLEOTIDE SEQUENCE [LARGE SCALE GENOMIC DNA]</scope>
    <source>
        <strain evidence="6 7">HW T5.17</strain>
    </source>
</reference>
<feature type="binding site" evidence="2">
    <location>
        <position position="73"/>
    </location>
    <ligand>
        <name>Fe cation</name>
        <dbReference type="ChEBI" id="CHEBI:24875"/>
    </ligand>
</feature>
<dbReference type="InterPro" id="IPR011051">
    <property type="entry name" value="RmlC_Cupin_sf"/>
</dbReference>